<gene>
    <name evidence="2" type="ORF">NDU88_001701</name>
</gene>
<organism evidence="2 3">
    <name type="scientific">Pleurodeles waltl</name>
    <name type="common">Iberian ribbed newt</name>
    <dbReference type="NCBI Taxonomy" id="8319"/>
    <lineage>
        <taxon>Eukaryota</taxon>
        <taxon>Metazoa</taxon>
        <taxon>Chordata</taxon>
        <taxon>Craniata</taxon>
        <taxon>Vertebrata</taxon>
        <taxon>Euteleostomi</taxon>
        <taxon>Amphibia</taxon>
        <taxon>Batrachia</taxon>
        <taxon>Caudata</taxon>
        <taxon>Salamandroidea</taxon>
        <taxon>Salamandridae</taxon>
        <taxon>Pleurodelinae</taxon>
        <taxon>Pleurodeles</taxon>
    </lineage>
</organism>
<evidence type="ECO:0000313" key="2">
    <source>
        <dbReference type="EMBL" id="KAJ1169811.1"/>
    </source>
</evidence>
<evidence type="ECO:0000313" key="3">
    <source>
        <dbReference type="Proteomes" id="UP001066276"/>
    </source>
</evidence>
<dbReference type="Proteomes" id="UP001066276">
    <property type="component" value="Chromosome 4_1"/>
</dbReference>
<reference evidence="2" key="1">
    <citation type="journal article" date="2022" name="bioRxiv">
        <title>Sequencing and chromosome-scale assembly of the giantPleurodeles waltlgenome.</title>
        <authorList>
            <person name="Brown T."/>
            <person name="Elewa A."/>
            <person name="Iarovenko S."/>
            <person name="Subramanian E."/>
            <person name="Araus A.J."/>
            <person name="Petzold A."/>
            <person name="Susuki M."/>
            <person name="Suzuki K.-i.T."/>
            <person name="Hayashi T."/>
            <person name="Toyoda A."/>
            <person name="Oliveira C."/>
            <person name="Osipova E."/>
            <person name="Leigh N.D."/>
            <person name="Simon A."/>
            <person name="Yun M.H."/>
        </authorList>
    </citation>
    <scope>NUCLEOTIDE SEQUENCE</scope>
    <source>
        <strain evidence="2">20211129_DDA</strain>
        <tissue evidence="2">Liver</tissue>
    </source>
</reference>
<evidence type="ECO:0000256" key="1">
    <source>
        <dbReference type="SAM" id="MobiDB-lite"/>
    </source>
</evidence>
<feature type="compositionally biased region" description="Basic and acidic residues" evidence="1">
    <location>
        <begin position="131"/>
        <end position="141"/>
    </location>
</feature>
<comment type="caution">
    <text evidence="2">The sequence shown here is derived from an EMBL/GenBank/DDBJ whole genome shotgun (WGS) entry which is preliminary data.</text>
</comment>
<accession>A0AAV7T0Y7</accession>
<feature type="region of interest" description="Disordered" evidence="1">
    <location>
        <begin position="1"/>
        <end position="141"/>
    </location>
</feature>
<dbReference type="AlphaFoldDB" id="A0AAV7T0Y7"/>
<dbReference type="EMBL" id="JANPWB010000007">
    <property type="protein sequence ID" value="KAJ1169811.1"/>
    <property type="molecule type" value="Genomic_DNA"/>
</dbReference>
<name>A0AAV7T0Y7_PLEWA</name>
<sequence length="141" mass="14870">MLRTGAASPIQVPAVRPLNGDLRSRQQAPSWPSAIENRTGIPFPDPAAARGHHRGPSSSARAVPCAAPGAPPCPGTGRFPRVAAARDSQGFSSRCWGGVPMSRAPQDQLRIRRDGGSSLGARPAGHLAWPRPRERSYLGPN</sequence>
<proteinExistence type="predicted"/>
<keyword evidence="3" id="KW-1185">Reference proteome</keyword>
<protein>
    <submittedName>
        <fullName evidence="2">Uncharacterized protein</fullName>
    </submittedName>
</protein>